<feature type="compositionally biased region" description="Basic and acidic residues" evidence="1">
    <location>
        <begin position="315"/>
        <end position="326"/>
    </location>
</feature>
<feature type="region of interest" description="Disordered" evidence="1">
    <location>
        <begin position="272"/>
        <end position="291"/>
    </location>
</feature>
<dbReference type="Proteomes" id="UP001590951">
    <property type="component" value="Unassembled WGS sequence"/>
</dbReference>
<gene>
    <name evidence="2" type="ORF">ABVK25_000920</name>
</gene>
<name>A0ABR4BQ92_9LECA</name>
<sequence length="364" mass="40946">MAALLDLLSPYPILENLVSMLPLGDLFSLSKTNSAFRAALHGFQLARSNGESPFTTPVRPTLCIGQHETLFWRNLNAKSPGLFSESQHTRGDKNRGCLMCAMPVCEACIIKASFGKRDEKTFQHRTRSLCPECYNSETPHIEQSLKEVKGKRPIHSLSDTEPTCICTAKDGHLCLKCKTEQKSDLETKLSRCYGEGCSKTKPCGFSGRVCLWCDLRLPGERSRAEARRDYDKRHLLARTHSSFERPPEDEIIYPAEQEAIWQAEEERFRELSAVSEQRRTTASTAEDERWRRSEALRCSDSMFYPPPPVVRHRTDHIAESSGRQRSDSTASILVERDQPILPSYGTCSLGATAEESQGNLDSTV</sequence>
<reference evidence="2 3" key="1">
    <citation type="submission" date="2024-09" db="EMBL/GenBank/DDBJ databases">
        <title>Rethinking Asexuality: The Enigmatic Case of Functional Sexual Genes in Lepraria (Stereocaulaceae).</title>
        <authorList>
            <person name="Doellman M."/>
            <person name="Sun Y."/>
            <person name="Barcenas-Pena A."/>
            <person name="Lumbsch H.T."/>
            <person name="Grewe F."/>
        </authorList>
    </citation>
    <scope>NUCLEOTIDE SEQUENCE [LARGE SCALE GENOMIC DNA]</scope>
    <source>
        <strain evidence="2 3">Grewe 0041</strain>
    </source>
</reference>
<evidence type="ECO:0000313" key="3">
    <source>
        <dbReference type="Proteomes" id="UP001590951"/>
    </source>
</evidence>
<feature type="region of interest" description="Disordered" evidence="1">
    <location>
        <begin position="307"/>
        <end position="364"/>
    </location>
</feature>
<organism evidence="2 3">
    <name type="scientific">Lepraria finkii</name>
    <dbReference type="NCBI Taxonomy" id="1340010"/>
    <lineage>
        <taxon>Eukaryota</taxon>
        <taxon>Fungi</taxon>
        <taxon>Dikarya</taxon>
        <taxon>Ascomycota</taxon>
        <taxon>Pezizomycotina</taxon>
        <taxon>Lecanoromycetes</taxon>
        <taxon>OSLEUM clade</taxon>
        <taxon>Lecanoromycetidae</taxon>
        <taxon>Lecanorales</taxon>
        <taxon>Lecanorineae</taxon>
        <taxon>Stereocaulaceae</taxon>
        <taxon>Lepraria</taxon>
    </lineage>
</organism>
<dbReference type="EMBL" id="JBHFEH010000001">
    <property type="protein sequence ID" value="KAL2059627.1"/>
    <property type="molecule type" value="Genomic_DNA"/>
</dbReference>
<accession>A0ABR4BQ92</accession>
<evidence type="ECO:0000256" key="1">
    <source>
        <dbReference type="SAM" id="MobiDB-lite"/>
    </source>
</evidence>
<protein>
    <recommendedName>
        <fullName evidence="4">F-box domain-containing protein</fullName>
    </recommendedName>
</protein>
<comment type="caution">
    <text evidence="2">The sequence shown here is derived from an EMBL/GenBank/DDBJ whole genome shotgun (WGS) entry which is preliminary data.</text>
</comment>
<feature type="compositionally biased region" description="Polar residues" evidence="1">
    <location>
        <begin position="354"/>
        <end position="364"/>
    </location>
</feature>
<evidence type="ECO:0000313" key="2">
    <source>
        <dbReference type="EMBL" id="KAL2059627.1"/>
    </source>
</evidence>
<evidence type="ECO:0008006" key="4">
    <source>
        <dbReference type="Google" id="ProtNLM"/>
    </source>
</evidence>
<proteinExistence type="predicted"/>
<keyword evidence="3" id="KW-1185">Reference proteome</keyword>